<comment type="caution">
    <text evidence="1">The sequence shown here is derived from an EMBL/GenBank/DDBJ whole genome shotgun (WGS) entry which is preliminary data.</text>
</comment>
<gene>
    <name evidence="1" type="ORF">EJ08DRAFT_247451</name>
</gene>
<dbReference type="OrthoDB" id="5328688at2759"/>
<dbReference type="Proteomes" id="UP000800235">
    <property type="component" value="Unassembled WGS sequence"/>
</dbReference>
<name>A0A9P4NQL1_9PEZI</name>
<proteinExistence type="predicted"/>
<sequence length="224" mass="25961">MAGLFYLFANCNFVPGGYGIWQAAYDELAPYVEAKEPNTLTYYFGIPLDYADNHSGTPSMLAFEVYSKREDLYETHFKSTKMAEFLQKIPPTMPTGLDLSHYSFISGYLDKPADKRECGIMQDVRIICFSSTARDKVKTKIADLCKSIEATEEKEHNGVYTWMAFSSFDDEKEIRLFTRYESREAMEKCQKRKDVLDFWFSTKEEVDKMGAQRFAPQGKGWLYR</sequence>
<evidence type="ECO:0000313" key="2">
    <source>
        <dbReference type="Proteomes" id="UP000800235"/>
    </source>
</evidence>
<evidence type="ECO:0000313" key="1">
    <source>
        <dbReference type="EMBL" id="KAF2430254.1"/>
    </source>
</evidence>
<dbReference type="PANTHER" id="PTHR40624">
    <property type="entry name" value="BIOSYNTHESIS MONOOXYGENASE, PUTATIVE (AFU_ORTHOLOGUE AFUA_1G12025)-RELATED"/>
    <property type="match status" value="1"/>
</dbReference>
<dbReference type="Gene3D" id="3.30.70.100">
    <property type="match status" value="1"/>
</dbReference>
<dbReference type="AlphaFoldDB" id="A0A9P4NQL1"/>
<dbReference type="EMBL" id="MU007040">
    <property type="protein sequence ID" value="KAF2430254.1"/>
    <property type="molecule type" value="Genomic_DNA"/>
</dbReference>
<evidence type="ECO:0008006" key="3">
    <source>
        <dbReference type="Google" id="ProtNLM"/>
    </source>
</evidence>
<organism evidence="1 2">
    <name type="scientific">Tothia fuscella</name>
    <dbReference type="NCBI Taxonomy" id="1048955"/>
    <lineage>
        <taxon>Eukaryota</taxon>
        <taxon>Fungi</taxon>
        <taxon>Dikarya</taxon>
        <taxon>Ascomycota</taxon>
        <taxon>Pezizomycotina</taxon>
        <taxon>Dothideomycetes</taxon>
        <taxon>Pleosporomycetidae</taxon>
        <taxon>Venturiales</taxon>
        <taxon>Cylindrosympodiaceae</taxon>
        <taxon>Tothia</taxon>
    </lineage>
</organism>
<reference evidence="1" key="1">
    <citation type="journal article" date="2020" name="Stud. Mycol.">
        <title>101 Dothideomycetes genomes: a test case for predicting lifestyles and emergence of pathogens.</title>
        <authorList>
            <person name="Haridas S."/>
            <person name="Albert R."/>
            <person name="Binder M."/>
            <person name="Bloem J."/>
            <person name="Labutti K."/>
            <person name="Salamov A."/>
            <person name="Andreopoulos B."/>
            <person name="Baker S."/>
            <person name="Barry K."/>
            <person name="Bills G."/>
            <person name="Bluhm B."/>
            <person name="Cannon C."/>
            <person name="Castanera R."/>
            <person name="Culley D."/>
            <person name="Daum C."/>
            <person name="Ezra D."/>
            <person name="Gonzalez J."/>
            <person name="Henrissat B."/>
            <person name="Kuo A."/>
            <person name="Liang C."/>
            <person name="Lipzen A."/>
            <person name="Lutzoni F."/>
            <person name="Magnuson J."/>
            <person name="Mondo S."/>
            <person name="Nolan M."/>
            <person name="Ohm R."/>
            <person name="Pangilinan J."/>
            <person name="Park H.-J."/>
            <person name="Ramirez L."/>
            <person name="Alfaro M."/>
            <person name="Sun H."/>
            <person name="Tritt A."/>
            <person name="Yoshinaga Y."/>
            <person name="Zwiers L.-H."/>
            <person name="Turgeon B."/>
            <person name="Goodwin S."/>
            <person name="Spatafora J."/>
            <person name="Crous P."/>
            <person name="Grigoriev I."/>
        </authorList>
    </citation>
    <scope>NUCLEOTIDE SEQUENCE</scope>
    <source>
        <strain evidence="1">CBS 130266</strain>
    </source>
</reference>
<accession>A0A9P4NQL1</accession>
<keyword evidence="2" id="KW-1185">Reference proteome</keyword>
<protein>
    <recommendedName>
        <fullName evidence="3">ABM domain-containing protein</fullName>
    </recommendedName>
</protein>
<dbReference type="PANTHER" id="PTHR40624:SF1">
    <property type="entry name" value="BIOSYNTHESIS MONOOXYGENASE, PUTATIVE (AFU_ORTHOLOGUE AFUA_1G12025)-RELATED"/>
    <property type="match status" value="1"/>
</dbReference>